<reference evidence="1 2" key="1">
    <citation type="submission" date="2013-11" db="EMBL/GenBank/DDBJ databases">
        <title>Opisthorchis viverrini - life in the bile duct.</title>
        <authorList>
            <person name="Young N.D."/>
            <person name="Nagarajan N."/>
            <person name="Lin S.J."/>
            <person name="Korhonen P.K."/>
            <person name="Jex A.R."/>
            <person name="Hall R.S."/>
            <person name="Safavi-Hemami H."/>
            <person name="Kaewkong W."/>
            <person name="Bertrand D."/>
            <person name="Gao S."/>
            <person name="Seet Q."/>
            <person name="Wongkham S."/>
            <person name="Teh B.T."/>
            <person name="Wongkham C."/>
            <person name="Intapan P.M."/>
            <person name="Maleewong W."/>
            <person name="Yang X."/>
            <person name="Hu M."/>
            <person name="Wang Z."/>
            <person name="Hofmann A."/>
            <person name="Sternberg P.W."/>
            <person name="Tan P."/>
            <person name="Wang J."/>
            <person name="Gasser R.B."/>
        </authorList>
    </citation>
    <scope>NUCLEOTIDE SEQUENCE [LARGE SCALE GENOMIC DNA]</scope>
</reference>
<keyword evidence="2" id="KW-1185">Reference proteome</keyword>
<organism evidence="1 2">
    <name type="scientific">Opisthorchis viverrini</name>
    <name type="common">Southeast Asian liver fluke</name>
    <dbReference type="NCBI Taxonomy" id="6198"/>
    <lineage>
        <taxon>Eukaryota</taxon>
        <taxon>Metazoa</taxon>
        <taxon>Spiralia</taxon>
        <taxon>Lophotrochozoa</taxon>
        <taxon>Platyhelminthes</taxon>
        <taxon>Trematoda</taxon>
        <taxon>Digenea</taxon>
        <taxon>Opisthorchiida</taxon>
        <taxon>Opisthorchiata</taxon>
        <taxon>Opisthorchiidae</taxon>
        <taxon>Opisthorchis</taxon>
    </lineage>
</organism>
<dbReference type="CTD" id="20321294"/>
<dbReference type="Proteomes" id="UP000054324">
    <property type="component" value="Unassembled WGS sequence"/>
</dbReference>
<name>A0A074ZE33_OPIVI</name>
<dbReference type="RefSeq" id="XP_009170822.1">
    <property type="nucleotide sequence ID" value="XM_009172558.1"/>
</dbReference>
<proteinExistence type="predicted"/>
<protein>
    <submittedName>
        <fullName evidence="1">Uncharacterized protein</fullName>
    </submittedName>
</protein>
<dbReference type="KEGG" id="ovi:T265_07115"/>
<dbReference type="GeneID" id="20321294"/>
<dbReference type="EMBL" id="KL596777">
    <property type="protein sequence ID" value="KER25433.1"/>
    <property type="molecule type" value="Genomic_DNA"/>
</dbReference>
<sequence length="204" mass="22999">MQDFVFHQKLPSSPTAGWNIYADLVPLKTKDIKCRLINKRGSRFIYRNVADESDGSMRIRFDEANYQPQSGYMPSGYAGVQIKTEPIDLGAEGSIKEEDIKSEDEIPSTNRYDKQLKSTFFLTPANPFSGGSYSDDDIKEEIKSEVGDSESETETPTELIDPYTRELYKCYETLSSGKAVCSNLDSQVVHEFSMTQIDTAQDIK</sequence>
<accession>A0A074ZE33</accession>
<evidence type="ECO:0000313" key="1">
    <source>
        <dbReference type="EMBL" id="KER25433.1"/>
    </source>
</evidence>
<gene>
    <name evidence="1" type="ORF">T265_07115</name>
</gene>
<evidence type="ECO:0000313" key="2">
    <source>
        <dbReference type="Proteomes" id="UP000054324"/>
    </source>
</evidence>
<dbReference type="AlphaFoldDB" id="A0A074ZE33"/>